<dbReference type="RefSeq" id="WP_086334070.1">
    <property type="nucleotide sequence ID" value="NZ_CP018791.1"/>
</dbReference>
<gene>
    <name evidence="2" type="ORF">CVIC8964_1530</name>
</gene>
<sequence length="90" mass="10227">MGFKNIDNDKANEFINAARGESTTSIQAQTTAPAKKTSKELKSKLKRQKAINLYFNDEENELLRARAKDMGMTVSGYIRFILFQTIHSKI</sequence>
<reference evidence="2 3" key="1">
    <citation type="journal article" date="2017" name="Genome Biol. Evol.">
        <title>Comparative Genomic Analysis Identifies a Campylobacter Clade Deficient in Selenium Metabolism.</title>
        <authorList>
            <person name="Miller W.G."/>
            <person name="Yee E."/>
            <person name="Lopes B.S."/>
            <person name="Chapman M.H."/>
            <person name="Huynh S."/>
            <person name="Bono J.L."/>
            <person name="Parker C.T."/>
            <person name="Strachan N.J.C."/>
            <person name="Forbes K.J."/>
        </authorList>
    </citation>
    <scope>NUCLEOTIDE SEQUENCE [LARGE SCALE GENOMIC DNA]</scope>
    <source>
        <strain evidence="2 3">RM8964</strain>
    </source>
</reference>
<dbReference type="EMBL" id="CP018791">
    <property type="protein sequence ID" value="ARR02909.1"/>
    <property type="molecule type" value="Genomic_DNA"/>
</dbReference>
<evidence type="ECO:0000313" key="2">
    <source>
        <dbReference type="EMBL" id="ARR02909.1"/>
    </source>
</evidence>
<feature type="compositionally biased region" description="Polar residues" evidence="1">
    <location>
        <begin position="22"/>
        <end position="32"/>
    </location>
</feature>
<feature type="region of interest" description="Disordered" evidence="1">
    <location>
        <begin position="22"/>
        <end position="41"/>
    </location>
</feature>
<dbReference type="Pfam" id="PF21983">
    <property type="entry name" value="NikA-like"/>
    <property type="match status" value="1"/>
</dbReference>
<organism evidence="2 3">
    <name type="scientific">Campylobacter vicugnae</name>
    <dbReference type="NCBI Taxonomy" id="1660076"/>
    <lineage>
        <taxon>Bacteria</taxon>
        <taxon>Pseudomonadati</taxon>
        <taxon>Campylobacterota</taxon>
        <taxon>Epsilonproteobacteria</taxon>
        <taxon>Campylobacterales</taxon>
        <taxon>Campylobacteraceae</taxon>
        <taxon>Campylobacter</taxon>
    </lineage>
</organism>
<accession>A0A1X9T3C7</accession>
<dbReference type="AlphaFoldDB" id="A0A1X9T3C7"/>
<dbReference type="STRING" id="1660074.CVIC8964_1530"/>
<dbReference type="Proteomes" id="UP000194265">
    <property type="component" value="Chromosome"/>
</dbReference>
<dbReference type="InterPro" id="IPR053842">
    <property type="entry name" value="NikA-like"/>
</dbReference>
<evidence type="ECO:0000313" key="3">
    <source>
        <dbReference type="Proteomes" id="UP000194265"/>
    </source>
</evidence>
<protein>
    <submittedName>
        <fullName evidence="2">Uncharacterized protein</fullName>
    </submittedName>
</protein>
<evidence type="ECO:0000256" key="1">
    <source>
        <dbReference type="SAM" id="MobiDB-lite"/>
    </source>
</evidence>
<name>A0A1X9T3C7_9BACT</name>
<proteinExistence type="predicted"/>